<organism evidence="3 4">
    <name type="scientific">Decorospora gaudefroyi</name>
    <dbReference type="NCBI Taxonomy" id="184978"/>
    <lineage>
        <taxon>Eukaryota</taxon>
        <taxon>Fungi</taxon>
        <taxon>Dikarya</taxon>
        <taxon>Ascomycota</taxon>
        <taxon>Pezizomycotina</taxon>
        <taxon>Dothideomycetes</taxon>
        <taxon>Pleosporomycetidae</taxon>
        <taxon>Pleosporales</taxon>
        <taxon>Pleosporineae</taxon>
        <taxon>Pleosporaceae</taxon>
        <taxon>Decorospora</taxon>
    </lineage>
</organism>
<feature type="compositionally biased region" description="Basic and acidic residues" evidence="1">
    <location>
        <begin position="348"/>
        <end position="358"/>
    </location>
</feature>
<protein>
    <recommendedName>
        <fullName evidence="2">DUF7918 domain-containing protein</fullName>
    </recommendedName>
</protein>
<gene>
    <name evidence="3" type="ORF">BDW02DRAFT_630140</name>
</gene>
<name>A0A6A5KBQ9_9PLEO</name>
<dbReference type="Proteomes" id="UP000800040">
    <property type="component" value="Unassembled WGS sequence"/>
</dbReference>
<keyword evidence="4" id="KW-1185">Reference proteome</keyword>
<dbReference type="InterPro" id="IPR057678">
    <property type="entry name" value="DUF7918"/>
</dbReference>
<dbReference type="Pfam" id="PF25534">
    <property type="entry name" value="DUF7918"/>
    <property type="match status" value="1"/>
</dbReference>
<feature type="region of interest" description="Disordered" evidence="1">
    <location>
        <begin position="304"/>
        <end position="498"/>
    </location>
</feature>
<evidence type="ECO:0000313" key="3">
    <source>
        <dbReference type="EMBL" id="KAF1834758.1"/>
    </source>
</evidence>
<evidence type="ECO:0000256" key="1">
    <source>
        <dbReference type="SAM" id="MobiDB-lite"/>
    </source>
</evidence>
<reference evidence="3" key="1">
    <citation type="submission" date="2020-01" db="EMBL/GenBank/DDBJ databases">
        <authorList>
            <consortium name="DOE Joint Genome Institute"/>
            <person name="Haridas S."/>
            <person name="Albert R."/>
            <person name="Binder M."/>
            <person name="Bloem J."/>
            <person name="Labutti K."/>
            <person name="Salamov A."/>
            <person name="Andreopoulos B."/>
            <person name="Baker S.E."/>
            <person name="Barry K."/>
            <person name="Bills G."/>
            <person name="Bluhm B.H."/>
            <person name="Cannon C."/>
            <person name="Castanera R."/>
            <person name="Culley D.E."/>
            <person name="Daum C."/>
            <person name="Ezra D."/>
            <person name="Gonzalez J.B."/>
            <person name="Henrissat B."/>
            <person name="Kuo A."/>
            <person name="Liang C."/>
            <person name="Lipzen A."/>
            <person name="Lutzoni F."/>
            <person name="Magnuson J."/>
            <person name="Mondo S."/>
            <person name="Nolan M."/>
            <person name="Ohm R."/>
            <person name="Pangilinan J."/>
            <person name="Park H.-J."/>
            <person name="Ramirez L."/>
            <person name="Alfaro M."/>
            <person name="Sun H."/>
            <person name="Tritt A."/>
            <person name="Yoshinaga Y."/>
            <person name="Zwiers L.-H."/>
            <person name="Turgeon B.G."/>
            <person name="Goodwin S.B."/>
            <person name="Spatafora J.W."/>
            <person name="Crous P.W."/>
            <person name="Grigoriev I.V."/>
        </authorList>
    </citation>
    <scope>NUCLEOTIDE SEQUENCE</scope>
    <source>
        <strain evidence="3">P77</strain>
    </source>
</reference>
<proteinExistence type="predicted"/>
<accession>A0A6A5KBQ9</accession>
<feature type="compositionally biased region" description="Low complexity" evidence="1">
    <location>
        <begin position="449"/>
        <end position="460"/>
    </location>
</feature>
<evidence type="ECO:0000259" key="2">
    <source>
        <dbReference type="Pfam" id="PF25534"/>
    </source>
</evidence>
<feature type="compositionally biased region" description="Polar residues" evidence="1">
    <location>
        <begin position="398"/>
        <end position="409"/>
    </location>
</feature>
<dbReference type="AlphaFoldDB" id="A0A6A5KBQ9"/>
<dbReference type="OrthoDB" id="436496at2759"/>
<dbReference type="EMBL" id="ML975297">
    <property type="protein sequence ID" value="KAF1834758.1"/>
    <property type="molecule type" value="Genomic_DNA"/>
</dbReference>
<feature type="domain" description="DUF7918" evidence="2">
    <location>
        <begin position="40"/>
        <end position="232"/>
    </location>
</feature>
<sequence>MHYRSIEIALHSQFDIETLPEYYPDPREHYVARGITGFTPELVDDRSSTCSVYVPVLAGSTFWIGYSVSPPVPDGHYFLFKLYINGAHTMSWSTGKEEHWQGKTMFGLFETPEDEDGKKRIEKRILCFTPPNSKDKAGSAVADMFDEKARVEIRVHRANGRKRIERQTQEYSKTQHAKDGKGISLVSAGRAGAEQPKRFYKFALIDPIDQPFATFNYYYRSWDQLRGLGLLEQHHSGIGEENDLSVIEPQEGSVYETGEAQRTRSSASNDTNDVFQDCSEVAHEENSLNETKEAGPSQRLQTLNGSGLIRARSIRSRRPSSAQVSIRRVSHGSEQPRAYIPSGAPNPEGDRSGGRDHGQTQQRESFLHTPPQFYRLSVPPSVRLDPPEQASRPLPTIPQKSNSASSTSYRPHPAYPVDEWTVRTPSPVKSVREGISTPPLGKRGEQPRSASALMSAIASAWRRRGTQTPDGAASTDDTEGVPSLSQGNTIDDDNRTAR</sequence>
<evidence type="ECO:0000313" key="4">
    <source>
        <dbReference type="Proteomes" id="UP000800040"/>
    </source>
</evidence>